<evidence type="ECO:0000313" key="1">
    <source>
        <dbReference type="EMBL" id="PAV04022.1"/>
    </source>
</evidence>
<accession>A0A2A2H3Q7</accession>
<dbReference type="Proteomes" id="UP000217784">
    <property type="component" value="Unassembled WGS sequence"/>
</dbReference>
<sequence length="97" mass="11377">MRKKLNSNQNLTTIMDINVNEPLIKSTGESTVEMNKEMRTYIILSINKLVKESKEQEHSNKNHSQKNIEKEDKIIFESLKQPMIKYLNNTAEDLKKI</sequence>
<evidence type="ECO:0000313" key="2">
    <source>
        <dbReference type="Proteomes" id="UP000217784"/>
    </source>
</evidence>
<dbReference type="EMBL" id="LMVM01000033">
    <property type="protein sequence ID" value="PAV04022.1"/>
    <property type="molecule type" value="Genomic_DNA"/>
</dbReference>
<dbReference type="AlphaFoldDB" id="A0A2A2H3Q7"/>
<dbReference type="RefSeq" id="WP_069583718.1">
    <property type="nucleotide sequence ID" value="NZ_LMVM01000033.1"/>
</dbReference>
<protein>
    <submittedName>
        <fullName evidence="1">Uncharacterized protein</fullName>
    </submittedName>
</protein>
<comment type="caution">
    <text evidence="1">The sequence shown here is derived from an EMBL/GenBank/DDBJ whole genome shotgun (WGS) entry which is preliminary data.</text>
</comment>
<organism evidence="1 2">
    <name type="scientific">Methanobacterium bryantii</name>
    <dbReference type="NCBI Taxonomy" id="2161"/>
    <lineage>
        <taxon>Archaea</taxon>
        <taxon>Methanobacteriati</taxon>
        <taxon>Methanobacteriota</taxon>
        <taxon>Methanomada group</taxon>
        <taxon>Methanobacteria</taxon>
        <taxon>Methanobacteriales</taxon>
        <taxon>Methanobacteriaceae</taxon>
        <taxon>Methanobacterium</taxon>
    </lineage>
</organism>
<name>A0A2A2H3Q7_METBR</name>
<gene>
    <name evidence="1" type="ORF">ASJ80_03135</name>
</gene>
<keyword evidence="2" id="KW-1185">Reference proteome</keyword>
<reference evidence="1 2" key="1">
    <citation type="journal article" date="2017" name="BMC Genomics">
        <title>Genomic analysis of methanogenic archaea reveals a shift towards energy conservation.</title>
        <authorList>
            <person name="Gilmore S.P."/>
            <person name="Henske J.K."/>
            <person name="Sexton J.A."/>
            <person name="Solomon K.V."/>
            <person name="Seppala S."/>
            <person name="Yoo J.I."/>
            <person name="Huyett L.M."/>
            <person name="Pressman A."/>
            <person name="Cogan J.Z."/>
            <person name="Kivenson V."/>
            <person name="Peng X."/>
            <person name="Tan Y."/>
            <person name="Valentine D.L."/>
            <person name="O'Malley M.A."/>
        </authorList>
    </citation>
    <scope>NUCLEOTIDE SEQUENCE [LARGE SCALE GENOMIC DNA]</scope>
    <source>
        <strain evidence="1 2">M.o.H.</strain>
    </source>
</reference>
<proteinExistence type="predicted"/>